<evidence type="ECO:0000313" key="1">
    <source>
        <dbReference type="EMBL" id="OXU30831.1"/>
    </source>
</evidence>
<dbReference type="AlphaFoldDB" id="A0A232FJC5"/>
<sequence length="109" mass="12809">MDFEVFPKFSHTEYLLLLYWSRFHKAISTFIGNTLLSDKKQAGSIELKLVCYEKCRGPTEVKWLQEFCNVHCADKLHTPRVTKQEERLDNLKRICQESCLTEEKGHLTS</sequence>
<dbReference type="Proteomes" id="UP000215335">
    <property type="component" value="Unassembled WGS sequence"/>
</dbReference>
<protein>
    <submittedName>
        <fullName evidence="1">Uncharacterized protein</fullName>
    </submittedName>
</protein>
<keyword evidence="2" id="KW-1185">Reference proteome</keyword>
<proteinExistence type="predicted"/>
<accession>A0A232FJC5</accession>
<comment type="caution">
    <text evidence="1">The sequence shown here is derived from an EMBL/GenBank/DDBJ whole genome shotgun (WGS) entry which is preliminary data.</text>
</comment>
<evidence type="ECO:0000313" key="2">
    <source>
        <dbReference type="Proteomes" id="UP000215335"/>
    </source>
</evidence>
<gene>
    <name evidence="1" type="ORF">TSAR_009870</name>
</gene>
<dbReference type="EMBL" id="NNAY01000115">
    <property type="protein sequence ID" value="OXU30831.1"/>
    <property type="molecule type" value="Genomic_DNA"/>
</dbReference>
<organism evidence="1 2">
    <name type="scientific">Trichomalopsis sarcophagae</name>
    <dbReference type="NCBI Taxonomy" id="543379"/>
    <lineage>
        <taxon>Eukaryota</taxon>
        <taxon>Metazoa</taxon>
        <taxon>Ecdysozoa</taxon>
        <taxon>Arthropoda</taxon>
        <taxon>Hexapoda</taxon>
        <taxon>Insecta</taxon>
        <taxon>Pterygota</taxon>
        <taxon>Neoptera</taxon>
        <taxon>Endopterygota</taxon>
        <taxon>Hymenoptera</taxon>
        <taxon>Apocrita</taxon>
        <taxon>Proctotrupomorpha</taxon>
        <taxon>Chalcidoidea</taxon>
        <taxon>Pteromalidae</taxon>
        <taxon>Pteromalinae</taxon>
        <taxon>Trichomalopsis</taxon>
    </lineage>
</organism>
<reference evidence="1 2" key="1">
    <citation type="journal article" date="2017" name="Curr. Biol.">
        <title>The Evolution of Venom by Co-option of Single-Copy Genes.</title>
        <authorList>
            <person name="Martinson E.O."/>
            <person name="Mrinalini"/>
            <person name="Kelkar Y.D."/>
            <person name="Chang C.H."/>
            <person name="Werren J.H."/>
        </authorList>
    </citation>
    <scope>NUCLEOTIDE SEQUENCE [LARGE SCALE GENOMIC DNA]</scope>
    <source>
        <strain evidence="1 2">Alberta</strain>
        <tissue evidence="1">Whole body</tissue>
    </source>
</reference>
<name>A0A232FJC5_9HYME</name>